<dbReference type="EMBL" id="FMWP01000013">
    <property type="protein sequence ID" value="SCZ89413.1"/>
    <property type="molecule type" value="Genomic_DNA"/>
</dbReference>
<accession>A0A2X0KL74</accession>
<evidence type="ECO:0000313" key="3">
    <source>
        <dbReference type="Proteomes" id="UP000249723"/>
    </source>
</evidence>
<name>A0A2X0KL74_9BASI</name>
<dbReference type="Proteomes" id="UP000249723">
    <property type="component" value="Unassembled WGS sequence"/>
</dbReference>
<evidence type="ECO:0000256" key="1">
    <source>
        <dbReference type="SAM" id="MobiDB-lite"/>
    </source>
</evidence>
<dbReference type="OrthoDB" id="10333759at2759"/>
<organism evidence="2 3">
    <name type="scientific">Microbotryum saponariae</name>
    <dbReference type="NCBI Taxonomy" id="289078"/>
    <lineage>
        <taxon>Eukaryota</taxon>
        <taxon>Fungi</taxon>
        <taxon>Dikarya</taxon>
        <taxon>Basidiomycota</taxon>
        <taxon>Pucciniomycotina</taxon>
        <taxon>Microbotryomycetes</taxon>
        <taxon>Microbotryales</taxon>
        <taxon>Microbotryaceae</taxon>
        <taxon>Microbotryum</taxon>
    </lineage>
</organism>
<keyword evidence="3" id="KW-1185">Reference proteome</keyword>
<sequence>MAPDTDRLQRRALRAITEADFKGAKGISFTNFLMVNGVRHLHYLYFRVSRISILVDVDVAASTHNSGLQGVVRNEMARGGIELEAAPLFLYGRGSCNPDWVPLPPDTDELEDVTEKFDLPLTVQTITAHKSLILTTWRAIPMDTRAAVRAAVAKLCPFIERRFAKGWPIKHAMVATLSNARKTWESRHLQELASMMHVTSLPLLARLVRTKRQEEFGGPGLDSSDSGAESEDDDDEEPLDQATRAALQDEMMYD</sequence>
<protein>
    <submittedName>
        <fullName evidence="2">BZ3500_MvSof-1268-A1-R1_Chr1-1g01163 protein</fullName>
    </submittedName>
</protein>
<dbReference type="AlphaFoldDB" id="A0A2X0KL74"/>
<feature type="compositionally biased region" description="Acidic residues" evidence="1">
    <location>
        <begin position="228"/>
        <end position="239"/>
    </location>
</feature>
<proteinExistence type="predicted"/>
<feature type="region of interest" description="Disordered" evidence="1">
    <location>
        <begin position="215"/>
        <end position="254"/>
    </location>
</feature>
<gene>
    <name evidence="2" type="ORF">BZ3500_MVSOF-1268-A1-R1_CHR1-1G01163</name>
</gene>
<evidence type="ECO:0000313" key="2">
    <source>
        <dbReference type="EMBL" id="SCZ89413.1"/>
    </source>
</evidence>
<reference evidence="3" key="1">
    <citation type="submission" date="2016-10" db="EMBL/GenBank/DDBJ databases">
        <authorList>
            <person name="Jeantristanb JTB J.-T."/>
            <person name="Ricardo R."/>
        </authorList>
    </citation>
    <scope>NUCLEOTIDE SEQUENCE [LARGE SCALE GENOMIC DNA]</scope>
</reference>